<evidence type="ECO:0000313" key="2">
    <source>
        <dbReference type="Proteomes" id="UP001055879"/>
    </source>
</evidence>
<keyword evidence="2" id="KW-1185">Reference proteome</keyword>
<gene>
    <name evidence="1" type="ORF">L6452_34854</name>
</gene>
<comment type="caution">
    <text evidence="1">The sequence shown here is derived from an EMBL/GenBank/DDBJ whole genome shotgun (WGS) entry which is preliminary data.</text>
</comment>
<reference evidence="2" key="1">
    <citation type="journal article" date="2022" name="Mol. Ecol. Resour.">
        <title>The genomes of chicory, endive, great burdock and yacon provide insights into Asteraceae palaeo-polyploidization history and plant inulin production.</title>
        <authorList>
            <person name="Fan W."/>
            <person name="Wang S."/>
            <person name="Wang H."/>
            <person name="Wang A."/>
            <person name="Jiang F."/>
            <person name="Liu H."/>
            <person name="Zhao H."/>
            <person name="Xu D."/>
            <person name="Zhang Y."/>
        </authorList>
    </citation>
    <scope>NUCLEOTIDE SEQUENCE [LARGE SCALE GENOMIC DNA]</scope>
    <source>
        <strain evidence="2">cv. Niubang</strain>
    </source>
</reference>
<protein>
    <submittedName>
        <fullName evidence="1">Uncharacterized protein</fullName>
    </submittedName>
</protein>
<sequence length="237" mass="26668">MAFPETLATTSGSPTTEKHLPNGDMYIGSFFRQHPSRIWKIFMVRWLVNPILVYMSKVDGKFNFSPISVNFLTEVAKVIFALVVLLIQARNQKGGEKPLLSISTFVQPAGSTPDSQKNSFQILKALNGSIQALLLVVVGNNNPCTIKMSSAQYPFYIVKDENQDSIDSLQATYHHWEHISVASREHARLTKELLLNCESIEWQVLLRLPDGSLMEITKVYPLDAVFDNPEDVPEDVM</sequence>
<name>A0ACB8YIL7_ARCLA</name>
<proteinExistence type="predicted"/>
<reference evidence="1 2" key="2">
    <citation type="journal article" date="2022" name="Mol. Ecol. Resour.">
        <title>The genomes of chicory, endive, great burdock and yacon provide insights into Asteraceae paleo-polyploidization history and plant inulin production.</title>
        <authorList>
            <person name="Fan W."/>
            <person name="Wang S."/>
            <person name="Wang H."/>
            <person name="Wang A."/>
            <person name="Jiang F."/>
            <person name="Liu H."/>
            <person name="Zhao H."/>
            <person name="Xu D."/>
            <person name="Zhang Y."/>
        </authorList>
    </citation>
    <scope>NUCLEOTIDE SEQUENCE [LARGE SCALE GENOMIC DNA]</scope>
    <source>
        <strain evidence="2">cv. Niubang</strain>
    </source>
</reference>
<organism evidence="1 2">
    <name type="scientific">Arctium lappa</name>
    <name type="common">Greater burdock</name>
    <name type="synonym">Lappa major</name>
    <dbReference type="NCBI Taxonomy" id="4217"/>
    <lineage>
        <taxon>Eukaryota</taxon>
        <taxon>Viridiplantae</taxon>
        <taxon>Streptophyta</taxon>
        <taxon>Embryophyta</taxon>
        <taxon>Tracheophyta</taxon>
        <taxon>Spermatophyta</taxon>
        <taxon>Magnoliopsida</taxon>
        <taxon>eudicotyledons</taxon>
        <taxon>Gunneridae</taxon>
        <taxon>Pentapetalae</taxon>
        <taxon>asterids</taxon>
        <taxon>campanulids</taxon>
        <taxon>Asterales</taxon>
        <taxon>Asteraceae</taxon>
        <taxon>Carduoideae</taxon>
        <taxon>Cardueae</taxon>
        <taxon>Arctiinae</taxon>
        <taxon>Arctium</taxon>
    </lineage>
</organism>
<accession>A0ACB8YIL7</accession>
<evidence type="ECO:0000313" key="1">
    <source>
        <dbReference type="EMBL" id="KAI3685604.1"/>
    </source>
</evidence>
<dbReference type="Proteomes" id="UP001055879">
    <property type="component" value="Linkage Group LG12"/>
</dbReference>
<dbReference type="EMBL" id="CM042058">
    <property type="protein sequence ID" value="KAI3685604.1"/>
    <property type="molecule type" value="Genomic_DNA"/>
</dbReference>